<dbReference type="SUPFAM" id="SSF88697">
    <property type="entry name" value="PUA domain-like"/>
    <property type="match status" value="1"/>
</dbReference>
<dbReference type="InterPro" id="IPR009326">
    <property type="entry name" value="DUF984"/>
</dbReference>
<dbReference type="PIRSF" id="PIRSF021320">
    <property type="entry name" value="DUF984"/>
    <property type="match status" value="1"/>
</dbReference>
<dbReference type="OrthoDB" id="9807542at2"/>
<dbReference type="CDD" id="cd06553">
    <property type="entry name" value="ASCH_Ef3133_like"/>
    <property type="match status" value="1"/>
</dbReference>
<dbReference type="AlphaFoldDB" id="A0A368X8V3"/>
<reference evidence="2 3" key="1">
    <citation type="submission" date="2018-07" db="EMBL/GenBank/DDBJ databases">
        <title>Genomic Encyclopedia of Type Strains, Phase IV (KMG-IV): sequencing the most valuable type-strain genomes for metagenomic binning, comparative biology and taxonomic classification.</title>
        <authorList>
            <person name="Goeker M."/>
        </authorList>
    </citation>
    <scope>NUCLEOTIDE SEQUENCE [LARGE SCALE GENOMIC DNA]</scope>
    <source>
        <strain evidence="2 3">DSM 21634</strain>
    </source>
</reference>
<evidence type="ECO:0000313" key="2">
    <source>
        <dbReference type="EMBL" id="RCW63636.1"/>
    </source>
</evidence>
<evidence type="ECO:0000313" key="3">
    <source>
        <dbReference type="Proteomes" id="UP000252884"/>
    </source>
</evidence>
<dbReference type="InterPro" id="IPR015947">
    <property type="entry name" value="PUA-like_sf"/>
</dbReference>
<feature type="domain" description="ASCH" evidence="1">
    <location>
        <begin position="30"/>
        <end position="153"/>
    </location>
</feature>
<sequence length="155" mass="17680">MQIPPNIQSFWKRFEANAGTTMHERFYEAFHFDNNEVGAASLAELVLEGRKRATASLDWIFDATGRARPRSGHLSVVTDWRGNPLCVIQTLEVSVVQFAEVGLDFAAEEGEGDGSLKHWRDCHWLYFSAECKRIGRVPDLAMPVLCERFELSYRE</sequence>
<comment type="caution">
    <text evidence="2">The sequence shown here is derived from an EMBL/GenBank/DDBJ whole genome shotgun (WGS) entry which is preliminary data.</text>
</comment>
<organism evidence="2 3">
    <name type="scientific">Pseudorhodoferax soli</name>
    <dbReference type="NCBI Taxonomy" id="545864"/>
    <lineage>
        <taxon>Bacteria</taxon>
        <taxon>Pseudomonadati</taxon>
        <taxon>Pseudomonadota</taxon>
        <taxon>Betaproteobacteria</taxon>
        <taxon>Burkholderiales</taxon>
        <taxon>Comamonadaceae</taxon>
    </lineage>
</organism>
<dbReference type="EMBL" id="QPJK01000018">
    <property type="protein sequence ID" value="RCW63636.1"/>
    <property type="molecule type" value="Genomic_DNA"/>
</dbReference>
<dbReference type="Pfam" id="PF04266">
    <property type="entry name" value="ASCH"/>
    <property type="match status" value="1"/>
</dbReference>
<dbReference type="RefSeq" id="WP_114472620.1">
    <property type="nucleotide sequence ID" value="NZ_QPJK01000018.1"/>
</dbReference>
<dbReference type="SMART" id="SM01022">
    <property type="entry name" value="ASCH"/>
    <property type="match status" value="1"/>
</dbReference>
<dbReference type="PANTHER" id="PTHR39203">
    <property type="entry name" value="CYTOPLASMIC PROTEIN-RELATED"/>
    <property type="match status" value="1"/>
</dbReference>
<keyword evidence="3" id="KW-1185">Reference proteome</keyword>
<gene>
    <name evidence="2" type="ORF">DES41_11832</name>
</gene>
<dbReference type="Gene3D" id="3.10.400.10">
    <property type="entry name" value="Sulfate adenylyltransferase"/>
    <property type="match status" value="1"/>
</dbReference>
<accession>A0A368X8V3</accession>
<protein>
    <submittedName>
        <fullName evidence="2">Uncharacterized protein YhfF</fullName>
    </submittedName>
</protein>
<name>A0A368X8V3_9BURK</name>
<dbReference type="PANTHER" id="PTHR39203:SF1">
    <property type="entry name" value="CYTOPLASMIC PROTEIN"/>
    <property type="match status" value="1"/>
</dbReference>
<proteinExistence type="predicted"/>
<dbReference type="InterPro" id="IPR007374">
    <property type="entry name" value="ASCH_domain"/>
</dbReference>
<dbReference type="Proteomes" id="UP000252884">
    <property type="component" value="Unassembled WGS sequence"/>
</dbReference>
<evidence type="ECO:0000259" key="1">
    <source>
        <dbReference type="SMART" id="SM01022"/>
    </source>
</evidence>